<dbReference type="PANTHER" id="PTHR12734:SF0">
    <property type="entry name" value="18S RRNA (GUANINE-N(7))-METHYLTRANSFERASE-RELATED"/>
    <property type="match status" value="1"/>
</dbReference>
<dbReference type="InParanoid" id="L2GJZ4"/>
<organism evidence="2 3">
    <name type="scientific">Vittaforma corneae (strain ATCC 50505)</name>
    <name type="common">Microsporidian parasite</name>
    <name type="synonym">Nosema corneum</name>
    <dbReference type="NCBI Taxonomy" id="993615"/>
    <lineage>
        <taxon>Eukaryota</taxon>
        <taxon>Fungi</taxon>
        <taxon>Fungi incertae sedis</taxon>
        <taxon>Microsporidia</taxon>
        <taxon>Nosematidae</taxon>
        <taxon>Vittaforma</taxon>
    </lineage>
</organism>
<keyword evidence="3" id="KW-1185">Reference proteome</keyword>
<evidence type="ECO:0000313" key="2">
    <source>
        <dbReference type="EMBL" id="ELA41203.1"/>
    </source>
</evidence>
<dbReference type="VEuPathDB" id="MicrosporidiaDB:VICG_01802"/>
<dbReference type="STRING" id="993615.L2GJZ4"/>
<dbReference type="AlphaFoldDB" id="L2GJZ4"/>
<dbReference type="GO" id="GO:0070476">
    <property type="term" value="P:rRNA (guanine-N7)-methylation"/>
    <property type="evidence" value="ECO:0007669"/>
    <property type="project" value="EnsemblFungi"/>
</dbReference>
<protein>
    <recommendedName>
        <fullName evidence="1">Methyltransferase type 11 domain-containing protein</fullName>
    </recommendedName>
</protein>
<dbReference type="OrthoDB" id="2877at2759"/>
<gene>
    <name evidence="2" type="ORF">VICG_01802</name>
</gene>
<dbReference type="Pfam" id="PF08241">
    <property type="entry name" value="Methyltransf_11"/>
    <property type="match status" value="1"/>
</dbReference>
<dbReference type="RefSeq" id="XP_007605247.1">
    <property type="nucleotide sequence ID" value="XM_007605185.1"/>
</dbReference>
<sequence length="215" mass="24372">MPSLPEFTKPAELYYDEKESKKYHKNSRIIKVQSEMAERAIDLLEIDDKSPLILDIGCGSGLSGKVLAERNCEWIGVDISPEMLKIASSNTSSSGLICFDIGNGFPFKEESFDYAVSISTVQWLFHSFQKDHIPQKRIRSFFRSLYDTVKKRVVIQFYCSEKQVEMLKNEAIRAGFDGGLVTDGENTKNCKNFLVLNKYTAKPNTKKSNQSKSSI</sequence>
<dbReference type="OMA" id="WIQEKKE"/>
<dbReference type="GO" id="GO:0000447">
    <property type="term" value="P:endonucleolytic cleavage in ITS1 to separate SSU-rRNA from 5.8S rRNA and LSU-rRNA from tricistronic rRNA transcript (SSU-rRNA, 5.8S rRNA, LSU-rRNA)"/>
    <property type="evidence" value="ECO:0007669"/>
    <property type="project" value="EnsemblFungi"/>
</dbReference>
<dbReference type="Proteomes" id="UP000011082">
    <property type="component" value="Unassembled WGS sequence"/>
</dbReference>
<dbReference type="GO" id="GO:0016435">
    <property type="term" value="F:rRNA (guanine) methyltransferase activity"/>
    <property type="evidence" value="ECO:0007669"/>
    <property type="project" value="EnsemblFungi"/>
</dbReference>
<proteinExistence type="predicted"/>
<evidence type="ECO:0000313" key="3">
    <source>
        <dbReference type="Proteomes" id="UP000011082"/>
    </source>
</evidence>
<dbReference type="PANTHER" id="PTHR12734">
    <property type="entry name" value="METHYLTRANSFERASE-RELATED"/>
    <property type="match status" value="1"/>
</dbReference>
<dbReference type="InterPro" id="IPR013216">
    <property type="entry name" value="Methyltransf_11"/>
</dbReference>
<dbReference type="GeneID" id="19882512"/>
<dbReference type="GO" id="GO:0043527">
    <property type="term" value="C:tRNA methyltransferase complex"/>
    <property type="evidence" value="ECO:0007669"/>
    <property type="project" value="EnsemblFungi"/>
</dbReference>
<feature type="domain" description="Methyltransferase type 11" evidence="1">
    <location>
        <begin position="54"/>
        <end position="130"/>
    </location>
</feature>
<dbReference type="GO" id="GO:0000056">
    <property type="term" value="P:ribosomal small subunit export from nucleus"/>
    <property type="evidence" value="ECO:0007669"/>
    <property type="project" value="EnsemblFungi"/>
</dbReference>
<accession>L2GJZ4</accession>
<evidence type="ECO:0000259" key="1">
    <source>
        <dbReference type="Pfam" id="PF08241"/>
    </source>
</evidence>
<dbReference type="InterPro" id="IPR039769">
    <property type="entry name" value="Bud23-like"/>
</dbReference>
<dbReference type="HOGENOM" id="CLU_055194_2_0_1"/>
<dbReference type="GO" id="GO:0005730">
    <property type="term" value="C:nucleolus"/>
    <property type="evidence" value="ECO:0007669"/>
    <property type="project" value="EnsemblFungi"/>
</dbReference>
<dbReference type="FunCoup" id="L2GJZ4">
    <property type="interactions" value="178"/>
</dbReference>
<reference evidence="3" key="1">
    <citation type="submission" date="2011-05" db="EMBL/GenBank/DDBJ databases">
        <title>The genome sequence of Vittaforma corneae strain ATCC 50505.</title>
        <authorList>
            <consortium name="The Broad Institute Genome Sequencing Platform"/>
            <person name="Cuomo C."/>
            <person name="Didier E."/>
            <person name="Bowers L."/>
            <person name="Young S.K."/>
            <person name="Zeng Q."/>
            <person name="Gargeya S."/>
            <person name="Fitzgerald M."/>
            <person name="Haas B."/>
            <person name="Abouelleil A."/>
            <person name="Alvarado L."/>
            <person name="Arachchi H.M."/>
            <person name="Berlin A."/>
            <person name="Chapman S.B."/>
            <person name="Gearin G."/>
            <person name="Goldberg J."/>
            <person name="Griggs A."/>
            <person name="Gujja S."/>
            <person name="Hansen M."/>
            <person name="Heiman D."/>
            <person name="Howarth C."/>
            <person name="Larimer J."/>
            <person name="Lui A."/>
            <person name="MacDonald P.J.P."/>
            <person name="McCowen C."/>
            <person name="Montmayeur A."/>
            <person name="Murphy C."/>
            <person name="Neiman D."/>
            <person name="Pearson M."/>
            <person name="Priest M."/>
            <person name="Roberts A."/>
            <person name="Saif S."/>
            <person name="Shea T."/>
            <person name="Sisk P."/>
            <person name="Stolte C."/>
            <person name="Sykes S."/>
            <person name="Wortman J."/>
            <person name="Nusbaum C."/>
            <person name="Birren B."/>
        </authorList>
    </citation>
    <scope>NUCLEOTIDE SEQUENCE [LARGE SCALE GENOMIC DNA]</scope>
    <source>
        <strain evidence="3">ATCC 50505</strain>
    </source>
</reference>
<name>L2GJZ4_VITCO</name>
<dbReference type="InterPro" id="IPR029063">
    <property type="entry name" value="SAM-dependent_MTases_sf"/>
</dbReference>
<dbReference type="SUPFAM" id="SSF53335">
    <property type="entry name" value="S-adenosyl-L-methionine-dependent methyltransferases"/>
    <property type="match status" value="1"/>
</dbReference>
<dbReference type="EMBL" id="JH370148">
    <property type="protein sequence ID" value="ELA41203.1"/>
    <property type="molecule type" value="Genomic_DNA"/>
</dbReference>
<dbReference type="Gene3D" id="3.40.50.150">
    <property type="entry name" value="Vaccinia Virus protein VP39"/>
    <property type="match status" value="1"/>
</dbReference>
<dbReference type="CDD" id="cd02440">
    <property type="entry name" value="AdoMet_MTases"/>
    <property type="match status" value="1"/>
</dbReference>